<name>A0A7R9MIU8_9ACAR</name>
<evidence type="ECO:0000313" key="2">
    <source>
        <dbReference type="EMBL" id="CAD7660064.1"/>
    </source>
</evidence>
<reference evidence="2" key="1">
    <citation type="submission" date="2020-11" db="EMBL/GenBank/DDBJ databases">
        <authorList>
            <person name="Tran Van P."/>
        </authorList>
    </citation>
    <scope>NUCLEOTIDE SEQUENCE</scope>
</reference>
<feature type="region of interest" description="Disordered" evidence="1">
    <location>
        <begin position="42"/>
        <end position="76"/>
    </location>
</feature>
<dbReference type="Proteomes" id="UP000728032">
    <property type="component" value="Unassembled WGS sequence"/>
</dbReference>
<proteinExistence type="predicted"/>
<evidence type="ECO:0000256" key="1">
    <source>
        <dbReference type="SAM" id="MobiDB-lite"/>
    </source>
</evidence>
<feature type="compositionally biased region" description="Polar residues" evidence="1">
    <location>
        <begin position="48"/>
        <end position="73"/>
    </location>
</feature>
<organism evidence="2">
    <name type="scientific">Oppiella nova</name>
    <dbReference type="NCBI Taxonomy" id="334625"/>
    <lineage>
        <taxon>Eukaryota</taxon>
        <taxon>Metazoa</taxon>
        <taxon>Ecdysozoa</taxon>
        <taxon>Arthropoda</taxon>
        <taxon>Chelicerata</taxon>
        <taxon>Arachnida</taxon>
        <taxon>Acari</taxon>
        <taxon>Acariformes</taxon>
        <taxon>Sarcoptiformes</taxon>
        <taxon>Oribatida</taxon>
        <taxon>Brachypylina</taxon>
        <taxon>Oppioidea</taxon>
        <taxon>Oppiidae</taxon>
        <taxon>Oppiella</taxon>
    </lineage>
</organism>
<dbReference type="EMBL" id="CAJPVJ010019121">
    <property type="protein sequence ID" value="CAG2177202.1"/>
    <property type="molecule type" value="Genomic_DNA"/>
</dbReference>
<keyword evidence="3" id="KW-1185">Reference proteome</keyword>
<protein>
    <submittedName>
        <fullName evidence="2">Uncharacterized protein</fullName>
    </submittedName>
</protein>
<dbReference type="AlphaFoldDB" id="A0A7R9MIU8"/>
<dbReference type="EMBL" id="OC933946">
    <property type="protein sequence ID" value="CAD7660064.1"/>
    <property type="molecule type" value="Genomic_DNA"/>
</dbReference>
<gene>
    <name evidence="2" type="ORF">ONB1V03_LOCUS16635</name>
</gene>
<accession>A0A7R9MIU8</accession>
<sequence>MAATKGVHNNPKDLKHYLSVKKEYRNELSVITEENSGVFIEPQRKISSDASSGGRTDTSQLMSTHEEWSQSGIKSPIMEDMNNVCDGDCEMHCKPQDMDHDRGTADANNTVIIIAANNE</sequence>
<evidence type="ECO:0000313" key="3">
    <source>
        <dbReference type="Proteomes" id="UP000728032"/>
    </source>
</evidence>